<dbReference type="AlphaFoldDB" id="A0A382CUE5"/>
<evidence type="ECO:0000256" key="1">
    <source>
        <dbReference type="SAM" id="MobiDB-lite"/>
    </source>
</evidence>
<sequence length="264" mass="29183">MKIVDLSLPINSNMSGVPGISAYKENPTRCSPLSVISEQQEINLKNSGIKFDRKPELSNHMLSKLEITTHIGTHINAPLHMLEDTWSIDQIPLEKIVKKGKVIPMTNIGPGGMVTADAILKSGVEFDETVIPILYTGWTERAWGTDEFWDDTVCMHKDAVELVVERGVSAVAIDFFPEFPFWWTDDGPANAISNSSKGKRQNVKRPEGQPPGHNHRTLFENEIILIQMVTNVGAIDADDFLLSAVPLKLEGLDGSPARVFAIIE</sequence>
<name>A0A382CUE5_9ZZZZ</name>
<dbReference type="PANTHER" id="PTHR31118">
    <property type="entry name" value="CYCLASE-LIKE PROTEIN 2"/>
    <property type="match status" value="1"/>
</dbReference>
<feature type="region of interest" description="Disordered" evidence="1">
    <location>
        <begin position="193"/>
        <end position="215"/>
    </location>
</feature>
<reference evidence="2" key="1">
    <citation type="submission" date="2018-05" db="EMBL/GenBank/DDBJ databases">
        <authorList>
            <person name="Lanie J.A."/>
            <person name="Ng W.-L."/>
            <person name="Kazmierczak K.M."/>
            <person name="Andrzejewski T.M."/>
            <person name="Davidsen T.M."/>
            <person name="Wayne K.J."/>
            <person name="Tettelin H."/>
            <person name="Glass J.I."/>
            <person name="Rusch D."/>
            <person name="Podicherti R."/>
            <person name="Tsui H.-C.T."/>
            <person name="Winkler M.E."/>
        </authorList>
    </citation>
    <scope>NUCLEOTIDE SEQUENCE</scope>
</reference>
<dbReference type="PANTHER" id="PTHR31118:SF32">
    <property type="entry name" value="KYNURENINE FORMAMIDASE"/>
    <property type="match status" value="1"/>
</dbReference>
<dbReference type="GO" id="GO:0019441">
    <property type="term" value="P:L-tryptophan catabolic process to kynurenine"/>
    <property type="evidence" value="ECO:0007669"/>
    <property type="project" value="InterPro"/>
</dbReference>
<gene>
    <name evidence="2" type="ORF">METZ01_LOCUS182569</name>
</gene>
<dbReference type="Pfam" id="PF04199">
    <property type="entry name" value="Cyclase"/>
    <property type="match status" value="1"/>
</dbReference>
<accession>A0A382CUE5</accession>
<dbReference type="GO" id="GO:0004061">
    <property type="term" value="F:arylformamidase activity"/>
    <property type="evidence" value="ECO:0007669"/>
    <property type="project" value="InterPro"/>
</dbReference>
<dbReference type="Gene3D" id="3.50.30.50">
    <property type="entry name" value="Putative cyclase"/>
    <property type="match status" value="1"/>
</dbReference>
<proteinExistence type="predicted"/>
<dbReference type="InterPro" id="IPR007325">
    <property type="entry name" value="KFase/CYL"/>
</dbReference>
<organism evidence="2">
    <name type="scientific">marine metagenome</name>
    <dbReference type="NCBI Taxonomy" id="408172"/>
    <lineage>
        <taxon>unclassified sequences</taxon>
        <taxon>metagenomes</taxon>
        <taxon>ecological metagenomes</taxon>
    </lineage>
</organism>
<evidence type="ECO:0000313" key="2">
    <source>
        <dbReference type="EMBL" id="SVB29715.1"/>
    </source>
</evidence>
<dbReference type="InterPro" id="IPR037175">
    <property type="entry name" value="KFase_sf"/>
</dbReference>
<protein>
    <recommendedName>
        <fullName evidence="3">Cyclase</fullName>
    </recommendedName>
</protein>
<dbReference type="EMBL" id="UINC01036165">
    <property type="protein sequence ID" value="SVB29715.1"/>
    <property type="molecule type" value="Genomic_DNA"/>
</dbReference>
<dbReference type="SUPFAM" id="SSF102198">
    <property type="entry name" value="Putative cyclase"/>
    <property type="match status" value="1"/>
</dbReference>
<evidence type="ECO:0008006" key="3">
    <source>
        <dbReference type="Google" id="ProtNLM"/>
    </source>
</evidence>